<sequence length="119" mass="13768">MSPLVGKLSSFAVSSTLFHSCISIPYENRKEMFFSLYLMTKGICLCLLACRRGFVLRALHTNKVLSFVRLVLRKACSHRRGSFWSPFAIPNLRMMRREHHPEERLKLFRIESHGVVPSS</sequence>
<keyword evidence="1" id="KW-0812">Transmembrane</keyword>
<gene>
    <name evidence="3" type="ORF">AVEN_11156_1</name>
    <name evidence="2" type="ORF">AVEN_3789_1</name>
</gene>
<dbReference type="AlphaFoldDB" id="A0A4Y2PFF9"/>
<reference evidence="2 4" key="1">
    <citation type="journal article" date="2019" name="Sci. Rep.">
        <title>Orb-weaving spider Araneus ventricosus genome elucidates the spidroin gene catalogue.</title>
        <authorList>
            <person name="Kono N."/>
            <person name="Nakamura H."/>
            <person name="Ohtoshi R."/>
            <person name="Moran D.A.P."/>
            <person name="Shinohara A."/>
            <person name="Yoshida Y."/>
            <person name="Fujiwara M."/>
            <person name="Mori M."/>
            <person name="Tomita M."/>
            <person name="Arakawa K."/>
        </authorList>
    </citation>
    <scope>NUCLEOTIDE SEQUENCE [LARGE SCALE GENOMIC DNA]</scope>
</reference>
<name>A0A4Y2PFF9_ARAVE</name>
<dbReference type="EMBL" id="BGPR01011325">
    <property type="protein sequence ID" value="GBN50738.1"/>
    <property type="molecule type" value="Genomic_DNA"/>
</dbReference>
<keyword evidence="1" id="KW-1133">Transmembrane helix</keyword>
<comment type="caution">
    <text evidence="2">The sequence shown here is derived from an EMBL/GenBank/DDBJ whole genome shotgun (WGS) entry which is preliminary data.</text>
</comment>
<evidence type="ECO:0000313" key="2">
    <source>
        <dbReference type="EMBL" id="GBN50738.1"/>
    </source>
</evidence>
<evidence type="ECO:0000313" key="4">
    <source>
        <dbReference type="Proteomes" id="UP000499080"/>
    </source>
</evidence>
<feature type="transmembrane region" description="Helical" evidence="1">
    <location>
        <begin position="33"/>
        <end position="50"/>
    </location>
</feature>
<evidence type="ECO:0000313" key="3">
    <source>
        <dbReference type="EMBL" id="GBN50884.1"/>
    </source>
</evidence>
<accession>A0A4Y2PFF9</accession>
<organism evidence="2 4">
    <name type="scientific">Araneus ventricosus</name>
    <name type="common">Orbweaver spider</name>
    <name type="synonym">Epeira ventricosa</name>
    <dbReference type="NCBI Taxonomy" id="182803"/>
    <lineage>
        <taxon>Eukaryota</taxon>
        <taxon>Metazoa</taxon>
        <taxon>Ecdysozoa</taxon>
        <taxon>Arthropoda</taxon>
        <taxon>Chelicerata</taxon>
        <taxon>Arachnida</taxon>
        <taxon>Araneae</taxon>
        <taxon>Araneomorphae</taxon>
        <taxon>Entelegynae</taxon>
        <taxon>Araneoidea</taxon>
        <taxon>Araneidae</taxon>
        <taxon>Araneus</taxon>
    </lineage>
</organism>
<dbReference type="EMBL" id="BGPR01011351">
    <property type="protein sequence ID" value="GBN50884.1"/>
    <property type="molecule type" value="Genomic_DNA"/>
</dbReference>
<keyword evidence="4" id="KW-1185">Reference proteome</keyword>
<keyword evidence="1" id="KW-0472">Membrane</keyword>
<dbReference type="Proteomes" id="UP000499080">
    <property type="component" value="Unassembled WGS sequence"/>
</dbReference>
<proteinExistence type="predicted"/>
<protein>
    <submittedName>
        <fullName evidence="2">Uncharacterized protein</fullName>
    </submittedName>
</protein>
<evidence type="ECO:0000256" key="1">
    <source>
        <dbReference type="SAM" id="Phobius"/>
    </source>
</evidence>